<evidence type="ECO:0000256" key="1">
    <source>
        <dbReference type="ARBA" id="ARBA00004571"/>
    </source>
</evidence>
<evidence type="ECO:0000256" key="5">
    <source>
        <dbReference type="ARBA" id="ARBA00023136"/>
    </source>
</evidence>
<evidence type="ECO:0008006" key="12">
    <source>
        <dbReference type="Google" id="ProtNLM"/>
    </source>
</evidence>
<keyword evidence="2" id="KW-1134">Transmembrane beta strand</keyword>
<reference evidence="10 11" key="1">
    <citation type="submission" date="2014-11" db="EMBL/GenBank/DDBJ databases">
        <title>Genome of a novel goose pathogen.</title>
        <authorList>
            <person name="Hansen C.M."/>
            <person name="Hueffer K."/>
            <person name="Choi S.C."/>
        </authorList>
    </citation>
    <scope>NUCLEOTIDE SEQUENCE [LARGE SCALE GENOMIC DNA]</scope>
    <source>
        <strain evidence="10 11">KH1503</strain>
    </source>
</reference>
<dbReference type="Pfam" id="PF04575">
    <property type="entry name" value="SlipAM"/>
    <property type="match status" value="1"/>
</dbReference>
<dbReference type="InterPro" id="IPR057556">
    <property type="entry name" value="TPR_Slam"/>
</dbReference>
<comment type="caution">
    <text evidence="10">The sequence shown here is derived from an EMBL/GenBank/DDBJ whole genome shotgun (WGS) entry which is preliminary data.</text>
</comment>
<gene>
    <name evidence="10" type="ORF">PL75_06710</name>
</gene>
<keyword evidence="3" id="KW-0812">Transmembrane</keyword>
<sequence length="460" mass="52146">MAQTLNPSDEPPDLQRKLEHSSHLLESTAVPNEYPILSSEHGVYQVSSEQILAQPRLLEQAMQSVVGRNNVAGISKILPLYMRLPGHNPALAAYAQGILLMHKKEYAEAAGYFRQAGVDSHYAEAASLYLAASMAVNKQNYEARQILDDLKANASDNTIKEAVALYANSLEQRGKWQADLSASFIYDRNLNNAPDARSSGGFTFNEKIEDSGIRFQSNVARRIALPKGFYLQPYADIWGKYYKKARDFNDLNIQTAMVLGWSDRRYDLSVKPYAGKRFYGNRPYSHTVGSRFSLARRWQDYITTSVAFDHAQEKLSRKERRIYNNKNNEISFNLAGSDPNGGFGALIGVDIGRHYGTRDSEDRYQSRRMRLLWSQQLPAGFKGQLGLVKEKRKYGGGTLFTGIHHRRDQYTLLSGTLWNDKFEIAGLTPKLSWQRQKNQSNSILNTFSKQGVFVEIEKKF</sequence>
<dbReference type="Proteomes" id="UP000036027">
    <property type="component" value="Unassembled WGS sequence"/>
</dbReference>
<keyword evidence="6" id="KW-0998">Cell outer membrane</keyword>
<evidence type="ECO:0000259" key="9">
    <source>
        <dbReference type="Pfam" id="PF24575"/>
    </source>
</evidence>
<name>A0A0J0YRM2_9NEIS</name>
<protein>
    <recommendedName>
        <fullName evidence="12">TPR repeat-containing protein</fullName>
    </recommendedName>
</protein>
<comment type="subcellular location">
    <subcellularLocation>
        <location evidence="1">Cell outer membrane</location>
        <topology evidence="1">Multi-pass membrane protein</topology>
    </subcellularLocation>
</comment>
<keyword evidence="11" id="KW-1185">Reference proteome</keyword>
<evidence type="ECO:0000256" key="3">
    <source>
        <dbReference type="ARBA" id="ARBA00022692"/>
    </source>
</evidence>
<evidence type="ECO:0000256" key="7">
    <source>
        <dbReference type="ARBA" id="ARBA00023609"/>
    </source>
</evidence>
<evidence type="ECO:0000313" key="11">
    <source>
        <dbReference type="Proteomes" id="UP000036027"/>
    </source>
</evidence>
<dbReference type="AlphaFoldDB" id="A0A0J0YRM2"/>
<proteinExistence type="inferred from homology"/>
<evidence type="ECO:0000313" key="10">
    <source>
        <dbReference type="EMBL" id="KLT72762.1"/>
    </source>
</evidence>
<dbReference type="GO" id="GO:0009279">
    <property type="term" value="C:cell outer membrane"/>
    <property type="evidence" value="ECO:0007669"/>
    <property type="project" value="UniProtKB-SubCell"/>
</dbReference>
<dbReference type="STRING" id="1470200.PL75_06710"/>
<dbReference type="EMBL" id="JTDO01000009">
    <property type="protein sequence ID" value="KLT72762.1"/>
    <property type="molecule type" value="Genomic_DNA"/>
</dbReference>
<accession>A0A0J0YRM2</accession>
<comment type="similarity">
    <text evidence="7">Belongs to the Slam family.</text>
</comment>
<dbReference type="PATRIC" id="fig|1470200.3.peg.2564"/>
<evidence type="ECO:0000256" key="6">
    <source>
        <dbReference type="ARBA" id="ARBA00023237"/>
    </source>
</evidence>
<evidence type="ECO:0000256" key="2">
    <source>
        <dbReference type="ARBA" id="ARBA00022452"/>
    </source>
</evidence>
<feature type="domain" description="Surface lipoprotein assembly modifier N-terminal TPR repeats region" evidence="9">
    <location>
        <begin position="45"/>
        <end position="145"/>
    </location>
</feature>
<dbReference type="Pfam" id="PF24575">
    <property type="entry name" value="TPR_Slam"/>
    <property type="match status" value="1"/>
</dbReference>
<keyword evidence="4" id="KW-0732">Signal</keyword>
<organism evidence="10 11">
    <name type="scientific">Neisseria arctica</name>
    <dbReference type="NCBI Taxonomy" id="1470200"/>
    <lineage>
        <taxon>Bacteria</taxon>
        <taxon>Pseudomonadati</taxon>
        <taxon>Pseudomonadota</taxon>
        <taxon>Betaproteobacteria</taxon>
        <taxon>Neisseriales</taxon>
        <taxon>Neisseriaceae</taxon>
        <taxon>Neisseria</taxon>
    </lineage>
</organism>
<keyword evidence="5" id="KW-0472">Membrane</keyword>
<feature type="domain" description="Surface lipoprotein assembly modifier C-terminal" evidence="8">
    <location>
        <begin position="176"/>
        <end position="460"/>
    </location>
</feature>
<evidence type="ECO:0000256" key="4">
    <source>
        <dbReference type="ARBA" id="ARBA00022729"/>
    </source>
</evidence>
<dbReference type="InterPro" id="IPR007655">
    <property type="entry name" value="Slam_C"/>
</dbReference>
<evidence type="ECO:0000259" key="8">
    <source>
        <dbReference type="Pfam" id="PF04575"/>
    </source>
</evidence>